<dbReference type="Proteomes" id="UP000249165">
    <property type="component" value="Unassembled WGS sequence"/>
</dbReference>
<dbReference type="InterPro" id="IPR000873">
    <property type="entry name" value="AMP-dep_synth/lig_dom"/>
</dbReference>
<dbReference type="InterPro" id="IPR020845">
    <property type="entry name" value="AMP-binding_CS"/>
</dbReference>
<dbReference type="Gene3D" id="3.40.50.12780">
    <property type="entry name" value="N-terminal domain of ligase-like"/>
    <property type="match status" value="1"/>
</dbReference>
<dbReference type="InterPro" id="IPR045851">
    <property type="entry name" value="AMP-bd_C_sf"/>
</dbReference>
<dbReference type="InterPro" id="IPR042099">
    <property type="entry name" value="ANL_N_sf"/>
</dbReference>
<dbReference type="Gene3D" id="3.30.300.30">
    <property type="match status" value="1"/>
</dbReference>
<dbReference type="SUPFAM" id="SSF56801">
    <property type="entry name" value="Acetyl-CoA synthetase-like"/>
    <property type="match status" value="1"/>
</dbReference>
<evidence type="ECO:0000313" key="4">
    <source>
        <dbReference type="Proteomes" id="UP000249165"/>
    </source>
</evidence>
<evidence type="ECO:0000259" key="1">
    <source>
        <dbReference type="Pfam" id="PF00501"/>
    </source>
</evidence>
<feature type="domain" description="AMP-dependent synthetase/ligase" evidence="1">
    <location>
        <begin position="11"/>
        <end position="370"/>
    </location>
</feature>
<sequence>MTATSLAYCLETAATLLRDRPFLITESGETTFGEFDALSGRLANVLLAYGISRGDVVGLYLPSCPFLSAGYFACQKIGAIATPISSMTRAQEVRPLLERTQMRVMVVDTQTAAEAVRACQAAAHEVTILVSGGTVAGAVPLDAAVASASVECPPLPLCPDDPAALFFTSGTTGAPKGAVQTQRSITTTLRDMAVHAGFGWDREVFLCALPVFNNFGATVMVNGAVYNGARAVMLERWDTQKVLDAITRHRVTYMAGAPTMFLYMLREFDPSRHDLSSMRLAITAGAPVSPEILTRFQEVTGVPILELYGATEVSGGATAQPLVGVRKRGSAGVPLGNSRIAIVDEDGAPVPVGETGEVRISGDIVGAGYWGDKETTAASFSEAGWLSGDIGYLDEDGYLFIVDRKKDVIIAGGFNIYPIEVEDLLFSHPDVGVCAVIGVPDKVKGEIPAAVLIPRADGSLDPAALIDFCRENLAAYKVPRRLFTVDEMPHGPTGKILKRTLRDWLAEGRLTEVTP</sequence>
<proteinExistence type="predicted"/>
<dbReference type="PANTHER" id="PTHR24096">
    <property type="entry name" value="LONG-CHAIN-FATTY-ACID--COA LIGASE"/>
    <property type="match status" value="1"/>
</dbReference>
<accession>A0A327XRC8</accession>
<keyword evidence="4" id="KW-1185">Reference proteome</keyword>
<evidence type="ECO:0000259" key="2">
    <source>
        <dbReference type="Pfam" id="PF13193"/>
    </source>
</evidence>
<name>A0A327XRC8_9RHOB</name>
<feature type="domain" description="AMP-binding enzyme C-terminal" evidence="2">
    <location>
        <begin position="420"/>
        <end position="495"/>
    </location>
</feature>
<dbReference type="RefSeq" id="WP_170134624.1">
    <property type="nucleotide sequence ID" value="NZ_LIQE01000082.1"/>
</dbReference>
<organism evidence="3 4">
    <name type="scientific">Salipiger aestuarii</name>
    <dbReference type="NCBI Taxonomy" id="568098"/>
    <lineage>
        <taxon>Bacteria</taxon>
        <taxon>Pseudomonadati</taxon>
        <taxon>Pseudomonadota</taxon>
        <taxon>Alphaproteobacteria</taxon>
        <taxon>Rhodobacterales</taxon>
        <taxon>Roseobacteraceae</taxon>
        <taxon>Salipiger</taxon>
    </lineage>
</organism>
<dbReference type="InterPro" id="IPR025110">
    <property type="entry name" value="AMP-bd_C"/>
</dbReference>
<protein>
    <submittedName>
        <fullName evidence="3">Long-chain acyl-CoA synthetase</fullName>
    </submittedName>
</protein>
<dbReference type="Pfam" id="PF00501">
    <property type="entry name" value="AMP-binding"/>
    <property type="match status" value="1"/>
</dbReference>
<evidence type="ECO:0000313" key="3">
    <source>
        <dbReference type="EMBL" id="RAK11260.1"/>
    </source>
</evidence>
<reference evidence="3 4" key="1">
    <citation type="submission" date="2018-06" db="EMBL/GenBank/DDBJ databases">
        <title>Genomic Encyclopedia of Archaeal and Bacterial Type Strains, Phase II (KMG-II): from individual species to whole genera.</title>
        <authorList>
            <person name="Goeker M."/>
        </authorList>
    </citation>
    <scope>NUCLEOTIDE SEQUENCE [LARGE SCALE GENOMIC DNA]</scope>
    <source>
        <strain evidence="3 4">DSM 22011</strain>
    </source>
</reference>
<dbReference type="GO" id="GO:0016405">
    <property type="term" value="F:CoA-ligase activity"/>
    <property type="evidence" value="ECO:0007669"/>
    <property type="project" value="TreeGrafter"/>
</dbReference>
<dbReference type="PROSITE" id="PS00455">
    <property type="entry name" value="AMP_BINDING"/>
    <property type="match status" value="1"/>
</dbReference>
<comment type="caution">
    <text evidence="3">The sequence shown here is derived from an EMBL/GenBank/DDBJ whole genome shotgun (WGS) entry which is preliminary data.</text>
</comment>
<dbReference type="EMBL" id="QLMG01000051">
    <property type="protein sequence ID" value="RAK11260.1"/>
    <property type="molecule type" value="Genomic_DNA"/>
</dbReference>
<gene>
    <name evidence="3" type="ORF">ATI53_105118</name>
</gene>
<dbReference type="AlphaFoldDB" id="A0A327XRC8"/>
<dbReference type="Pfam" id="PF13193">
    <property type="entry name" value="AMP-binding_C"/>
    <property type="match status" value="1"/>
</dbReference>